<feature type="domain" description="SLH" evidence="3">
    <location>
        <begin position="297"/>
        <end position="360"/>
    </location>
</feature>
<dbReference type="CDD" id="cd00063">
    <property type="entry name" value="FN3"/>
    <property type="match status" value="1"/>
</dbReference>
<evidence type="ECO:0000259" key="3">
    <source>
        <dbReference type="PROSITE" id="PS51272"/>
    </source>
</evidence>
<reference evidence="4" key="2">
    <citation type="submission" date="2021-04" db="EMBL/GenBank/DDBJ databases">
        <authorList>
            <person name="Liu J."/>
        </authorList>
    </citation>
    <scope>NUCLEOTIDE SEQUENCE</scope>
    <source>
        <strain evidence="4">BAD-6</strain>
    </source>
</reference>
<accession>A0A8J7W5P6</accession>
<dbReference type="Pfam" id="PF00395">
    <property type="entry name" value="SLH"/>
    <property type="match status" value="2"/>
</dbReference>
<keyword evidence="1" id="KW-0677">Repeat</keyword>
<protein>
    <submittedName>
        <fullName evidence="4">S-layer homology domain-containing protein</fullName>
    </submittedName>
</protein>
<feature type="domain" description="Fibronectin type-III" evidence="2">
    <location>
        <begin position="45"/>
        <end position="138"/>
    </location>
</feature>
<dbReference type="PROSITE" id="PS51272">
    <property type="entry name" value="SLH"/>
    <property type="match status" value="2"/>
</dbReference>
<organism evidence="4 5">
    <name type="scientific">Sinanaerobacter chloroacetimidivorans</name>
    <dbReference type="NCBI Taxonomy" id="2818044"/>
    <lineage>
        <taxon>Bacteria</taxon>
        <taxon>Bacillati</taxon>
        <taxon>Bacillota</taxon>
        <taxon>Clostridia</taxon>
        <taxon>Peptostreptococcales</taxon>
        <taxon>Anaerovoracaceae</taxon>
        <taxon>Sinanaerobacter</taxon>
    </lineage>
</organism>
<dbReference type="RefSeq" id="WP_227019951.1">
    <property type="nucleotide sequence ID" value="NZ_JAGSND010000017.1"/>
</dbReference>
<reference evidence="4" key="1">
    <citation type="submission" date="2021-04" db="EMBL/GenBank/DDBJ databases">
        <title>Sinoanaerobacter chloroacetimidivorans sp. nov., an obligate anaerobic bacterium isolated from anaerobic sludge.</title>
        <authorList>
            <person name="Bao Y."/>
        </authorList>
    </citation>
    <scope>NUCLEOTIDE SEQUENCE</scope>
    <source>
        <strain evidence="4">BAD-6</strain>
    </source>
</reference>
<dbReference type="AlphaFoldDB" id="A0A8J7W5P6"/>
<feature type="domain" description="SLH" evidence="3">
    <location>
        <begin position="364"/>
        <end position="421"/>
    </location>
</feature>
<dbReference type="InterPro" id="IPR036116">
    <property type="entry name" value="FN3_sf"/>
</dbReference>
<name>A0A8J7W5P6_9FIRM</name>
<comment type="caution">
    <text evidence="4">The sequence shown here is derived from an EMBL/GenBank/DDBJ whole genome shotgun (WGS) entry which is preliminary data.</text>
</comment>
<dbReference type="Proteomes" id="UP000675664">
    <property type="component" value="Unassembled WGS sequence"/>
</dbReference>
<evidence type="ECO:0000256" key="1">
    <source>
        <dbReference type="ARBA" id="ARBA00022737"/>
    </source>
</evidence>
<dbReference type="Gene3D" id="2.60.40.10">
    <property type="entry name" value="Immunoglobulins"/>
    <property type="match status" value="2"/>
</dbReference>
<evidence type="ECO:0000259" key="2">
    <source>
        <dbReference type="PROSITE" id="PS50853"/>
    </source>
</evidence>
<proteinExistence type="predicted"/>
<dbReference type="InterPro" id="IPR001119">
    <property type="entry name" value="SLH_dom"/>
</dbReference>
<dbReference type="SUPFAM" id="SSF49265">
    <property type="entry name" value="Fibronectin type III"/>
    <property type="match status" value="1"/>
</dbReference>
<evidence type="ECO:0000313" key="5">
    <source>
        <dbReference type="Proteomes" id="UP000675664"/>
    </source>
</evidence>
<dbReference type="EMBL" id="JAGSND010000017">
    <property type="protein sequence ID" value="MBR0599818.1"/>
    <property type="molecule type" value="Genomic_DNA"/>
</dbReference>
<dbReference type="InterPro" id="IPR013783">
    <property type="entry name" value="Ig-like_fold"/>
</dbReference>
<sequence>MKKKRIIKLLSCIMMITFLMGSAPLYSWGLTLDPNLPVLTLPPAAPSALTAKLDSNAAVKLSWSDNSFNESGFVLQRRVLGATTYVDIISLQAGTTTYTDQLSNDFSAFGKVFYRVQAINSKGSAYSNEVSLDMSQPKGPTGLAVTYDNKAVHLIWNSTSPDLTDYFKILRKVDGGNYETLGTTKEKHYTDMTVSPGIYYYMVEAVGYFGGGMSEAQGVAVPKEAVTPPTTTTTTDPKAGGNLNFSSASDWAESEIQEAYALGLTTETILNQFNRNITREEFCEIAVKLYEALSGKEALPAIENPFTDTTNTMALKAFELGIIKGTSDTTFSPNSPITRQEICVMIYRTLKADNSSLNMDTSGVSAFSDESSIASWAIDAVKYANKNSIMKGTGNNNINPLGNTTREQAIVLIKRTFENFD</sequence>
<evidence type="ECO:0000313" key="4">
    <source>
        <dbReference type="EMBL" id="MBR0599818.1"/>
    </source>
</evidence>
<gene>
    <name evidence="4" type="ORF">KCX82_18195</name>
</gene>
<dbReference type="PROSITE" id="PS50853">
    <property type="entry name" value="FN3"/>
    <property type="match status" value="1"/>
</dbReference>
<dbReference type="InterPro" id="IPR003961">
    <property type="entry name" value="FN3_dom"/>
</dbReference>
<keyword evidence="5" id="KW-1185">Reference proteome</keyword>